<dbReference type="Proteomes" id="UP000694571">
    <property type="component" value="Unplaced"/>
</dbReference>
<evidence type="ECO:0000256" key="4">
    <source>
        <dbReference type="ARBA" id="ARBA00022525"/>
    </source>
</evidence>
<proteinExistence type="inferred from homology"/>
<evidence type="ECO:0000256" key="6">
    <source>
        <dbReference type="ARBA" id="ARBA00034096"/>
    </source>
</evidence>
<dbReference type="Proteomes" id="UP000694727">
    <property type="component" value="Unplaced"/>
</dbReference>
<dbReference type="PANTHER" id="PTHR10078:SF27">
    <property type="entry name" value="INTERLEUKIN-36 GAMMA"/>
    <property type="match status" value="1"/>
</dbReference>
<evidence type="ECO:0000256" key="2">
    <source>
        <dbReference type="ARBA" id="ARBA00010448"/>
    </source>
</evidence>
<dbReference type="SMART" id="SM00125">
    <property type="entry name" value="IL1"/>
    <property type="match status" value="1"/>
</dbReference>
<dbReference type="Ensembl" id="ENSSSCT00050020727.1">
    <property type="protein sequence ID" value="ENSSSCP00050008660.1"/>
    <property type="gene ID" value="ENSSSCG00050015242.1"/>
</dbReference>
<reference evidence="7" key="1">
    <citation type="submission" date="2025-05" db="UniProtKB">
        <authorList>
            <consortium name="Ensembl"/>
        </authorList>
    </citation>
    <scope>IDENTIFICATION</scope>
</reference>
<evidence type="ECO:0000256" key="3">
    <source>
        <dbReference type="ARBA" id="ARBA00020519"/>
    </source>
</evidence>
<dbReference type="GO" id="GO:0006954">
    <property type="term" value="P:inflammatory response"/>
    <property type="evidence" value="ECO:0007669"/>
    <property type="project" value="InterPro"/>
</dbReference>
<dbReference type="Proteomes" id="UP000694723">
    <property type="component" value="Unplaced"/>
</dbReference>
<dbReference type="AlphaFoldDB" id="A0A8D2A6U0"/>
<dbReference type="Ensembl" id="ENSSSCT00060044870.1">
    <property type="protein sequence ID" value="ENSSSCP00060019176.1"/>
    <property type="gene ID" value="ENSSSCG00060033111.1"/>
</dbReference>
<dbReference type="Ensembl" id="ENSSSCT00065102339.1">
    <property type="protein sequence ID" value="ENSSSCP00065045134.1"/>
    <property type="gene ID" value="ENSSSCG00065074259.1"/>
</dbReference>
<evidence type="ECO:0000313" key="7">
    <source>
        <dbReference type="Ensembl" id="ENSSSCP00065045134.1"/>
    </source>
</evidence>
<dbReference type="CDD" id="cd23300">
    <property type="entry name" value="beta-trefoil_IL36"/>
    <property type="match status" value="1"/>
</dbReference>
<evidence type="ECO:0000256" key="1">
    <source>
        <dbReference type="ARBA" id="ARBA00004613"/>
    </source>
</evidence>
<dbReference type="Gene3D" id="2.80.10.50">
    <property type="match status" value="1"/>
</dbReference>
<dbReference type="Ensembl" id="ENSSSCT00025060341.1">
    <property type="protein sequence ID" value="ENSSSCP00025025590.1"/>
    <property type="gene ID" value="ENSSSCG00025044151.1"/>
</dbReference>
<accession>A0A8D2A6U0</accession>
<dbReference type="Proteomes" id="UP000694725">
    <property type="component" value="Unplaced"/>
</dbReference>
<name>A0A8D2A6U0_PIG</name>
<protein>
    <recommendedName>
        <fullName evidence="3">Interleukin-1 receptor antagonist protein</fullName>
    </recommendedName>
    <alternativeName>
        <fullName evidence="5">IL1 inhibitor</fullName>
    </alternativeName>
</protein>
<sequence>PSDLSPSIGYSNLGHVSSLFFFVSTVMDKPQTGQVSDLSQQVWILRGQTLMTVPRSSSVAPVTVTVVPCKYPESLEQGKGVPTYFGIENPERCLYCQDIGGQPTLQLKEQKILGLHNQAEPVKSFLFYHNKTTRTSSFESVAFPGWFIASSERGQPIIHTSDRGKMYNTAFILDFRSFDRHLVAAALS</sequence>
<keyword evidence="4" id="KW-0964">Secreted</keyword>
<dbReference type="InterPro" id="IPR008996">
    <property type="entry name" value="IL1/FGF"/>
</dbReference>
<dbReference type="GO" id="GO:0006955">
    <property type="term" value="P:immune response"/>
    <property type="evidence" value="ECO:0007669"/>
    <property type="project" value="InterPro"/>
</dbReference>
<comment type="function">
    <text evidence="6">Anti-inflammatory antagonist of interleukin-1 family of proinflammatory cytokines such as interleukin-1beta/IL1B and interleukin-1alpha/IL1A. Protects from immune dysregulation and uncontrolled systemic inflammation triggered by IL1 for a range of innate stimulatory agents such as pathogens.</text>
</comment>
<evidence type="ECO:0000313" key="8">
    <source>
        <dbReference type="Proteomes" id="UP000694725"/>
    </source>
</evidence>
<dbReference type="PANTHER" id="PTHR10078">
    <property type="entry name" value="INTERLEUKIN-1 FAMILY MEMBER"/>
    <property type="match status" value="1"/>
</dbReference>
<dbReference type="GO" id="GO:0005615">
    <property type="term" value="C:extracellular space"/>
    <property type="evidence" value="ECO:0007669"/>
    <property type="project" value="InterPro"/>
</dbReference>
<evidence type="ECO:0000256" key="5">
    <source>
        <dbReference type="ARBA" id="ARBA00032732"/>
    </source>
</evidence>
<dbReference type="Pfam" id="PF00340">
    <property type="entry name" value="IL1"/>
    <property type="match status" value="1"/>
</dbReference>
<dbReference type="InterPro" id="IPR000975">
    <property type="entry name" value="IL-1_fam"/>
</dbReference>
<dbReference type="FunFam" id="2.80.10.50:FF:000013">
    <property type="entry name" value="Interleukin-1"/>
    <property type="match status" value="1"/>
</dbReference>
<organism evidence="7 8">
    <name type="scientific">Sus scrofa</name>
    <name type="common">Pig</name>
    <dbReference type="NCBI Taxonomy" id="9823"/>
    <lineage>
        <taxon>Eukaryota</taxon>
        <taxon>Metazoa</taxon>
        <taxon>Chordata</taxon>
        <taxon>Craniata</taxon>
        <taxon>Vertebrata</taxon>
        <taxon>Euteleostomi</taxon>
        <taxon>Mammalia</taxon>
        <taxon>Eutheria</taxon>
        <taxon>Laurasiatheria</taxon>
        <taxon>Artiodactyla</taxon>
        <taxon>Suina</taxon>
        <taxon>Suidae</taxon>
        <taxon>Sus</taxon>
    </lineage>
</organism>
<dbReference type="SUPFAM" id="SSF50353">
    <property type="entry name" value="Cytokine"/>
    <property type="match status" value="1"/>
</dbReference>
<comment type="subcellular location">
    <subcellularLocation>
        <location evidence="1">Secreted</location>
    </subcellularLocation>
</comment>
<dbReference type="GO" id="GO:0005125">
    <property type="term" value="F:cytokine activity"/>
    <property type="evidence" value="ECO:0007669"/>
    <property type="project" value="InterPro"/>
</dbReference>
<comment type="similarity">
    <text evidence="2">Belongs to the IL-1 family.</text>
</comment>